<protein>
    <submittedName>
        <fullName evidence="3">HupE/UreJ family protein</fullName>
    </submittedName>
</protein>
<accession>A0ABT5UW73</accession>
<dbReference type="EMBL" id="JARBFT010000001">
    <property type="protein sequence ID" value="MDE1513671.1"/>
    <property type="molecule type" value="Genomic_DNA"/>
</dbReference>
<feature type="transmembrane region" description="Helical" evidence="1">
    <location>
        <begin position="115"/>
        <end position="134"/>
    </location>
</feature>
<dbReference type="PIRSF" id="PIRSF016919">
    <property type="entry name" value="HupE_UreJ"/>
    <property type="match status" value="1"/>
</dbReference>
<comment type="caution">
    <text evidence="3">The sequence shown here is derived from an EMBL/GenBank/DDBJ whole genome shotgun (WGS) entry which is preliminary data.</text>
</comment>
<feature type="transmembrane region" description="Helical" evidence="1">
    <location>
        <begin position="146"/>
        <end position="165"/>
    </location>
</feature>
<dbReference type="RefSeq" id="WP_274721424.1">
    <property type="nucleotide sequence ID" value="NZ_JARBFT010000001.1"/>
</dbReference>
<keyword evidence="2" id="KW-0732">Signal</keyword>
<organism evidence="3 4">
    <name type="scientific">Vibrio chanodichtyis</name>
    <dbReference type="NCBI Taxonomy" id="3027932"/>
    <lineage>
        <taxon>Bacteria</taxon>
        <taxon>Pseudomonadati</taxon>
        <taxon>Pseudomonadota</taxon>
        <taxon>Gammaproteobacteria</taxon>
        <taxon>Vibrionales</taxon>
        <taxon>Vibrionaceae</taxon>
        <taxon>Vibrio</taxon>
    </lineage>
</organism>
<feature type="transmembrane region" description="Helical" evidence="1">
    <location>
        <begin position="47"/>
        <end position="62"/>
    </location>
</feature>
<dbReference type="Proteomes" id="UP001216189">
    <property type="component" value="Unassembled WGS sequence"/>
</dbReference>
<keyword evidence="4" id="KW-1185">Reference proteome</keyword>
<dbReference type="Pfam" id="PF04955">
    <property type="entry name" value="HupE_UreJ"/>
    <property type="match status" value="1"/>
</dbReference>
<name>A0ABT5UW73_9VIBR</name>
<keyword evidence="1" id="KW-0472">Membrane</keyword>
<evidence type="ECO:0000313" key="3">
    <source>
        <dbReference type="EMBL" id="MDE1513671.1"/>
    </source>
</evidence>
<feature type="transmembrane region" description="Helical" evidence="1">
    <location>
        <begin position="92"/>
        <end position="110"/>
    </location>
</feature>
<keyword evidence="1" id="KW-1133">Transmembrane helix</keyword>
<evidence type="ECO:0000313" key="4">
    <source>
        <dbReference type="Proteomes" id="UP001216189"/>
    </source>
</evidence>
<keyword evidence="1" id="KW-0812">Transmembrane</keyword>
<gene>
    <name evidence="3" type="ORF">PUN32_01415</name>
</gene>
<feature type="transmembrane region" description="Helical" evidence="1">
    <location>
        <begin position="69"/>
        <end position="86"/>
    </location>
</feature>
<reference evidence="3 4" key="1">
    <citation type="submission" date="2023-02" db="EMBL/GenBank/DDBJ databases">
        <title>Vibrio intestini sp. nov., a close relative of Vibrio cholerae isolated from the intestine of Healthy Culter dabryi.</title>
        <authorList>
            <person name="Wu N."/>
        </authorList>
    </citation>
    <scope>NUCLEOTIDE SEQUENCE [LARGE SCALE GENOMIC DNA]</scope>
    <source>
        <strain evidence="3 4">DSL-7</strain>
    </source>
</reference>
<feature type="signal peptide" evidence="2">
    <location>
        <begin position="1"/>
        <end position="23"/>
    </location>
</feature>
<sequence length="180" mass="19088">MQYSFRNIVLAMSTLVISTPSLAHVDHAMQASFSAGFWHPLTGWDHLAALLLIGFFAAGYDYKKSAQIIGCFSAALICGFLIGVEWSNAEQVEFLVAGSLMALPLALYAYRKTGVIKWLSIISIAAFSACHGLVQGAEAMGAIREFGLGSLVASVLVMVGVNLLVKTLRSTVGSGKVAKS</sequence>
<proteinExistence type="predicted"/>
<feature type="chain" id="PRO_5046430005" evidence="2">
    <location>
        <begin position="24"/>
        <end position="180"/>
    </location>
</feature>
<evidence type="ECO:0000256" key="1">
    <source>
        <dbReference type="SAM" id="Phobius"/>
    </source>
</evidence>
<evidence type="ECO:0000256" key="2">
    <source>
        <dbReference type="SAM" id="SignalP"/>
    </source>
</evidence>
<dbReference type="InterPro" id="IPR007038">
    <property type="entry name" value="HupE_UreJ"/>
</dbReference>